<protein>
    <recommendedName>
        <fullName evidence="4">TrfA family protein</fullName>
    </recommendedName>
</protein>
<dbReference type="PATRIC" id="fig|1429438.4.peg.190"/>
<dbReference type="InterPro" id="IPR010751">
    <property type="entry name" value="TrfA"/>
</dbReference>
<comment type="caution">
    <text evidence="2">The sequence shown here is derived from an EMBL/GenBank/DDBJ whole genome shotgun (WGS) entry which is preliminary data.</text>
</comment>
<evidence type="ECO:0000256" key="1">
    <source>
        <dbReference type="SAM" id="MobiDB-lite"/>
    </source>
</evidence>
<reference evidence="2 3" key="1">
    <citation type="journal article" date="2014" name="Nature">
        <title>An environmental bacterial taxon with a large and distinct metabolic repertoire.</title>
        <authorList>
            <person name="Wilson M.C."/>
            <person name="Mori T."/>
            <person name="Ruckert C."/>
            <person name="Uria A.R."/>
            <person name="Helf M.J."/>
            <person name="Takada K."/>
            <person name="Gernert C."/>
            <person name="Steffens U.A."/>
            <person name="Heycke N."/>
            <person name="Schmitt S."/>
            <person name="Rinke C."/>
            <person name="Helfrich E.J."/>
            <person name="Brachmann A.O."/>
            <person name="Gurgui C."/>
            <person name="Wakimoto T."/>
            <person name="Kracht M."/>
            <person name="Crusemann M."/>
            <person name="Hentschel U."/>
            <person name="Abe I."/>
            <person name="Matsunaga S."/>
            <person name="Kalinowski J."/>
            <person name="Takeyama H."/>
            <person name="Piel J."/>
        </authorList>
    </citation>
    <scope>NUCLEOTIDE SEQUENCE [LARGE SCALE GENOMIC DNA]</scope>
    <source>
        <strain evidence="3">TSY1</strain>
        <plasmid evidence="2">pTSY</plasmid>
    </source>
</reference>
<geneLocation type="plasmid" evidence="2">
    <name>pTSY</name>
</geneLocation>
<evidence type="ECO:0000313" key="2">
    <source>
        <dbReference type="EMBL" id="ETX03476.1"/>
    </source>
</evidence>
<evidence type="ECO:0008006" key="4">
    <source>
        <dbReference type="Google" id="ProtNLM"/>
    </source>
</evidence>
<organism evidence="2 3">
    <name type="scientific">Entotheonella factor</name>
    <dbReference type="NCBI Taxonomy" id="1429438"/>
    <lineage>
        <taxon>Bacteria</taxon>
        <taxon>Pseudomonadati</taxon>
        <taxon>Nitrospinota/Tectimicrobiota group</taxon>
        <taxon>Candidatus Tectimicrobiota</taxon>
        <taxon>Candidatus Entotheonellia</taxon>
        <taxon>Candidatus Entotheonellales</taxon>
        <taxon>Candidatus Entotheonellaceae</taxon>
        <taxon>Candidatus Entotheonella</taxon>
    </lineage>
</organism>
<dbReference type="HOGENOM" id="CLU_062408_0_0_7"/>
<evidence type="ECO:0000313" key="3">
    <source>
        <dbReference type="Proteomes" id="UP000019141"/>
    </source>
</evidence>
<sequence length="303" mass="34654">MKQLGDILSDIKDEDLRERLESLGRAIENDPRSDETSQSSQRQPAKIIQLPLWPEAKRGVPNSILRGALFAAIQGKTRTAMKREVLMSQQGIEIRFTGWKLDQSDLDVFEQAVHLARQHPLGTRCHFTGYGFLKSLGRPTGGDHHEWLKDALARLTSATVEITHRQFSYFGPLVYEGTRDESDDQHRYVLEINPKIMALYSAGWTAVDWETRQKLRRKPLALWLHGFYSSHAAPHPLKVETIHRLCGSRNKDIGGFKRDLGNAFKQLVKAEAIKHFEFKDELVFVDNIPSISQQRHLDRPKDG</sequence>
<dbReference type="EMBL" id="AZHW01000041">
    <property type="protein sequence ID" value="ETX03476.1"/>
    <property type="molecule type" value="Genomic_DNA"/>
</dbReference>
<dbReference type="Proteomes" id="UP000019141">
    <property type="component" value="Unassembled WGS sequence"/>
</dbReference>
<accession>W4M0G4</accession>
<name>W4M0G4_ENTF1</name>
<dbReference type="Pfam" id="PF07042">
    <property type="entry name" value="TrfA"/>
    <property type="match status" value="1"/>
</dbReference>
<dbReference type="AlphaFoldDB" id="W4M0G4"/>
<proteinExistence type="predicted"/>
<keyword evidence="3" id="KW-1185">Reference proteome</keyword>
<gene>
    <name evidence="2" type="ORF">ETSY1_47115</name>
</gene>
<feature type="region of interest" description="Disordered" evidence="1">
    <location>
        <begin position="22"/>
        <end position="46"/>
    </location>
</feature>
<keyword evidence="2" id="KW-0614">Plasmid</keyword>
<feature type="compositionally biased region" description="Basic and acidic residues" evidence="1">
    <location>
        <begin position="22"/>
        <end position="35"/>
    </location>
</feature>